<evidence type="ECO:0000313" key="2">
    <source>
        <dbReference type="EMBL" id="CAD7409914.1"/>
    </source>
</evidence>
<feature type="region of interest" description="Disordered" evidence="1">
    <location>
        <begin position="68"/>
        <end position="93"/>
    </location>
</feature>
<accession>A0A7R9H5G4</accession>
<dbReference type="AlphaFoldDB" id="A0A7R9H5G4"/>
<sequence length="93" mass="10268">MHQYLHRDPTWSIFMPIFSSVPNPAHYERNFLHAEITHRGDAGGEAVEGGRYSLLGGGETFLRPMTGDLEGDLQRPTLSCSGETDGEVPPLSR</sequence>
<name>A0A7R9H5G4_TIMCR</name>
<proteinExistence type="predicted"/>
<evidence type="ECO:0000256" key="1">
    <source>
        <dbReference type="SAM" id="MobiDB-lite"/>
    </source>
</evidence>
<organism evidence="2">
    <name type="scientific">Timema cristinae</name>
    <name type="common">Walking stick</name>
    <dbReference type="NCBI Taxonomy" id="61476"/>
    <lineage>
        <taxon>Eukaryota</taxon>
        <taxon>Metazoa</taxon>
        <taxon>Ecdysozoa</taxon>
        <taxon>Arthropoda</taxon>
        <taxon>Hexapoda</taxon>
        <taxon>Insecta</taxon>
        <taxon>Pterygota</taxon>
        <taxon>Neoptera</taxon>
        <taxon>Polyneoptera</taxon>
        <taxon>Phasmatodea</taxon>
        <taxon>Timematodea</taxon>
        <taxon>Timematoidea</taxon>
        <taxon>Timematidae</taxon>
        <taxon>Timema</taxon>
    </lineage>
</organism>
<gene>
    <name evidence="2" type="ORF">TCEB3V08_LOCUS10235</name>
</gene>
<dbReference type="EMBL" id="OC321359">
    <property type="protein sequence ID" value="CAD7409914.1"/>
    <property type="molecule type" value="Genomic_DNA"/>
</dbReference>
<reference evidence="2" key="1">
    <citation type="submission" date="2020-11" db="EMBL/GenBank/DDBJ databases">
        <authorList>
            <person name="Tran Van P."/>
        </authorList>
    </citation>
    <scope>NUCLEOTIDE SEQUENCE</scope>
</reference>
<protein>
    <submittedName>
        <fullName evidence="2">Uncharacterized protein</fullName>
    </submittedName>
</protein>